<dbReference type="Gene3D" id="3.30.160.60">
    <property type="entry name" value="Classic Zinc Finger"/>
    <property type="match status" value="1"/>
</dbReference>
<evidence type="ECO:0000256" key="6">
    <source>
        <dbReference type="PROSITE-ProRule" id="PRU00504"/>
    </source>
</evidence>
<feature type="domain" description="RING-type" evidence="9">
    <location>
        <begin position="19"/>
        <end position="68"/>
    </location>
</feature>
<keyword evidence="7" id="KW-0175">Coiled coil</keyword>
<evidence type="ECO:0000313" key="12">
    <source>
        <dbReference type="Proteomes" id="UP001208570"/>
    </source>
</evidence>
<accession>A0AAD9KB67</accession>
<dbReference type="PANTHER" id="PTHR24104">
    <property type="entry name" value="E3 UBIQUITIN-PROTEIN LIGASE NHLRC1-RELATED"/>
    <property type="match status" value="1"/>
</dbReference>
<dbReference type="PROSITE" id="PS51125">
    <property type="entry name" value="NHL"/>
    <property type="match status" value="3"/>
</dbReference>
<feature type="domain" description="B box-type" evidence="10">
    <location>
        <begin position="161"/>
        <end position="202"/>
    </location>
</feature>
<feature type="compositionally biased region" description="Low complexity" evidence="8">
    <location>
        <begin position="299"/>
        <end position="313"/>
    </location>
</feature>
<dbReference type="InterPro" id="IPR011042">
    <property type="entry name" value="6-blade_b-propeller_TolB-like"/>
</dbReference>
<evidence type="ECO:0000256" key="3">
    <source>
        <dbReference type="ARBA" id="ARBA00022771"/>
    </source>
</evidence>
<dbReference type="PROSITE" id="PS50119">
    <property type="entry name" value="ZF_BBOX"/>
    <property type="match status" value="1"/>
</dbReference>
<dbReference type="Gene3D" id="3.30.40.10">
    <property type="entry name" value="Zinc/RING finger domain, C3HC4 (zinc finger)"/>
    <property type="match status" value="1"/>
</dbReference>
<gene>
    <name evidence="11" type="ORF">LSH36_21g11067</name>
</gene>
<dbReference type="GO" id="GO:0061630">
    <property type="term" value="F:ubiquitin protein ligase activity"/>
    <property type="evidence" value="ECO:0007669"/>
    <property type="project" value="TreeGrafter"/>
</dbReference>
<dbReference type="GO" id="GO:0000209">
    <property type="term" value="P:protein polyubiquitination"/>
    <property type="evidence" value="ECO:0007669"/>
    <property type="project" value="TreeGrafter"/>
</dbReference>
<evidence type="ECO:0000256" key="2">
    <source>
        <dbReference type="ARBA" id="ARBA00022737"/>
    </source>
</evidence>
<dbReference type="GO" id="GO:0043161">
    <property type="term" value="P:proteasome-mediated ubiquitin-dependent protein catabolic process"/>
    <property type="evidence" value="ECO:0007669"/>
    <property type="project" value="TreeGrafter"/>
</dbReference>
<feature type="repeat" description="NHL" evidence="6">
    <location>
        <begin position="344"/>
        <end position="386"/>
    </location>
</feature>
<evidence type="ECO:0000256" key="1">
    <source>
        <dbReference type="ARBA" id="ARBA00022723"/>
    </source>
</evidence>
<dbReference type="SUPFAM" id="SSF101898">
    <property type="entry name" value="NHL repeat"/>
    <property type="match status" value="1"/>
</dbReference>
<dbReference type="GO" id="GO:0008270">
    <property type="term" value="F:zinc ion binding"/>
    <property type="evidence" value="ECO:0007669"/>
    <property type="project" value="UniProtKB-KW"/>
</dbReference>
<keyword evidence="4" id="KW-0862">Zinc</keyword>
<evidence type="ECO:0000313" key="11">
    <source>
        <dbReference type="EMBL" id="KAK2168059.1"/>
    </source>
</evidence>
<evidence type="ECO:0000256" key="7">
    <source>
        <dbReference type="SAM" id="Coils"/>
    </source>
</evidence>
<keyword evidence="12" id="KW-1185">Reference proteome</keyword>
<evidence type="ECO:0000259" key="10">
    <source>
        <dbReference type="PROSITE" id="PS50119"/>
    </source>
</evidence>
<sequence length="602" mass="67086">MATVQYLDVFSEFKHFMRCTICLETLTAPRTLPCLHTFCTTCLERHVDNTLVTTPGGGDAHFLCPACRERVMLPRDGVIGFRRDFRVEQIREILTKNASSEESGTNAEEFGCSICLGVFDTSSTYCRDCRKSFCDMCAHVHDQIPVFSKHSVEARQPGSTTSGLECSRHSSDVLSYICEDCLKLVCSTCIIKEHGDHVIVEKEQESRLDSARDHIELLIEQMSEATNRTDEVLVLGRDHSRIRTYRDLERDLTQLFEESLLVDLSSPSVQLNFIPHVVLSQVGRISVHVAPVGTDAAFDSGSQDSISGSSSDPDTNDSGTISWDCLPSRRSRPFRPLKISLMVKFGKRGRSGGEFDLPRDVCYVAGGSHFAVCDTNNERIQVFDEQGLLIRVIGQNEIRPWGLTTSACGEFLVADNADKCVKIFDGDGQLQRKIGSFLCPCGVAVTSTKHVIVTDFFSSCYYVIDWKGDLRRQVRYRTSDDNHACGASRVAVTSRDDVIISDVSNASLKAYDRRGRHLWTVADHMQLVAPHGVCVTDDDIILVGDCVTHRIAQFNVDGQFLGTIRTPEARVREPTSLAISKENTLVVSRMNANQIRVYRVTN</sequence>
<dbReference type="EMBL" id="JAODUP010000021">
    <property type="protein sequence ID" value="KAK2168059.1"/>
    <property type="molecule type" value="Genomic_DNA"/>
</dbReference>
<dbReference type="AlphaFoldDB" id="A0AAD9KB67"/>
<evidence type="ECO:0000259" key="9">
    <source>
        <dbReference type="PROSITE" id="PS50089"/>
    </source>
</evidence>
<keyword evidence="1" id="KW-0479">Metal-binding</keyword>
<keyword evidence="2" id="KW-0677">Repeat</keyword>
<dbReference type="InterPro" id="IPR013083">
    <property type="entry name" value="Znf_RING/FYVE/PHD"/>
</dbReference>
<name>A0AAD9KB67_9ANNE</name>
<dbReference type="Pfam" id="PF00097">
    <property type="entry name" value="zf-C3HC4"/>
    <property type="match status" value="1"/>
</dbReference>
<dbReference type="Pfam" id="PF00643">
    <property type="entry name" value="zf-B_box"/>
    <property type="match status" value="1"/>
</dbReference>
<feature type="region of interest" description="Disordered" evidence="8">
    <location>
        <begin position="298"/>
        <end position="323"/>
    </location>
</feature>
<dbReference type="CDD" id="cd16584">
    <property type="entry name" value="RING-HC_TRIM56_C-V"/>
    <property type="match status" value="1"/>
</dbReference>
<dbReference type="InterPro" id="IPR001258">
    <property type="entry name" value="NHL_repeat"/>
</dbReference>
<proteinExistence type="predicted"/>
<dbReference type="PROSITE" id="PS00518">
    <property type="entry name" value="ZF_RING_1"/>
    <property type="match status" value="1"/>
</dbReference>
<dbReference type="Proteomes" id="UP001208570">
    <property type="component" value="Unassembled WGS sequence"/>
</dbReference>
<feature type="repeat" description="NHL" evidence="6">
    <location>
        <begin position="526"/>
        <end position="557"/>
    </location>
</feature>
<protein>
    <submittedName>
        <fullName evidence="11">Uncharacterized protein</fullName>
    </submittedName>
</protein>
<dbReference type="CDD" id="cd19757">
    <property type="entry name" value="Bbox1"/>
    <property type="match status" value="1"/>
</dbReference>
<dbReference type="InterPro" id="IPR001841">
    <property type="entry name" value="Znf_RING"/>
</dbReference>
<dbReference type="Pfam" id="PF01436">
    <property type="entry name" value="NHL"/>
    <property type="match status" value="1"/>
</dbReference>
<dbReference type="PROSITE" id="PS50089">
    <property type="entry name" value="ZF_RING_2"/>
    <property type="match status" value="1"/>
</dbReference>
<dbReference type="InterPro" id="IPR050952">
    <property type="entry name" value="TRIM-NHL_E3_ligases"/>
</dbReference>
<feature type="coiled-coil region" evidence="7">
    <location>
        <begin position="201"/>
        <end position="228"/>
    </location>
</feature>
<dbReference type="InterPro" id="IPR017907">
    <property type="entry name" value="Znf_RING_CS"/>
</dbReference>
<dbReference type="SUPFAM" id="SSF57850">
    <property type="entry name" value="RING/U-box"/>
    <property type="match status" value="1"/>
</dbReference>
<dbReference type="InterPro" id="IPR000315">
    <property type="entry name" value="Znf_B-box"/>
</dbReference>
<organism evidence="11 12">
    <name type="scientific">Paralvinella palmiformis</name>
    <dbReference type="NCBI Taxonomy" id="53620"/>
    <lineage>
        <taxon>Eukaryota</taxon>
        <taxon>Metazoa</taxon>
        <taxon>Spiralia</taxon>
        <taxon>Lophotrochozoa</taxon>
        <taxon>Annelida</taxon>
        <taxon>Polychaeta</taxon>
        <taxon>Sedentaria</taxon>
        <taxon>Canalipalpata</taxon>
        <taxon>Terebellida</taxon>
        <taxon>Terebelliformia</taxon>
        <taxon>Alvinellidae</taxon>
        <taxon>Paralvinella</taxon>
    </lineage>
</organism>
<evidence type="ECO:0000256" key="8">
    <source>
        <dbReference type="SAM" id="MobiDB-lite"/>
    </source>
</evidence>
<dbReference type="InterPro" id="IPR018957">
    <property type="entry name" value="Znf_C3HC4_RING-type"/>
</dbReference>
<reference evidence="11" key="1">
    <citation type="journal article" date="2023" name="Mol. Biol. Evol.">
        <title>Third-Generation Sequencing Reveals the Adaptive Role of the Epigenome in Three Deep-Sea Polychaetes.</title>
        <authorList>
            <person name="Perez M."/>
            <person name="Aroh O."/>
            <person name="Sun Y."/>
            <person name="Lan Y."/>
            <person name="Juniper S.K."/>
            <person name="Young C.R."/>
            <person name="Angers B."/>
            <person name="Qian P.Y."/>
        </authorList>
    </citation>
    <scope>NUCLEOTIDE SEQUENCE</scope>
    <source>
        <strain evidence="11">P08H-3</strain>
    </source>
</reference>
<feature type="repeat" description="NHL" evidence="6">
    <location>
        <begin position="399"/>
        <end position="427"/>
    </location>
</feature>
<dbReference type="PANTHER" id="PTHR24104:SF57">
    <property type="entry name" value="BEE-MILK PROTEIN"/>
    <property type="match status" value="1"/>
</dbReference>
<dbReference type="SUPFAM" id="SSF57845">
    <property type="entry name" value="B-box zinc-binding domain"/>
    <property type="match status" value="1"/>
</dbReference>
<comment type="caution">
    <text evidence="11">The sequence shown here is derived from an EMBL/GenBank/DDBJ whole genome shotgun (WGS) entry which is preliminary data.</text>
</comment>
<dbReference type="SMART" id="SM00184">
    <property type="entry name" value="RING"/>
    <property type="match status" value="2"/>
</dbReference>
<evidence type="ECO:0000256" key="5">
    <source>
        <dbReference type="PROSITE-ProRule" id="PRU00024"/>
    </source>
</evidence>
<evidence type="ECO:0000256" key="4">
    <source>
        <dbReference type="ARBA" id="ARBA00022833"/>
    </source>
</evidence>
<keyword evidence="3 5" id="KW-0863">Zinc-finger</keyword>
<dbReference type="Gene3D" id="2.120.10.30">
    <property type="entry name" value="TolB, C-terminal domain"/>
    <property type="match status" value="1"/>
</dbReference>